<dbReference type="Proteomes" id="UP000311382">
    <property type="component" value="Unassembled WGS sequence"/>
</dbReference>
<evidence type="ECO:0000313" key="2">
    <source>
        <dbReference type="EMBL" id="TNY19162.1"/>
    </source>
</evidence>
<dbReference type="AlphaFoldDB" id="A0A5C5FSF7"/>
<feature type="region of interest" description="Disordered" evidence="1">
    <location>
        <begin position="1"/>
        <end position="39"/>
    </location>
</feature>
<dbReference type="EMBL" id="SOZI01000106">
    <property type="protein sequence ID" value="TNY19162.1"/>
    <property type="molecule type" value="Genomic_DNA"/>
</dbReference>
<evidence type="ECO:0000256" key="1">
    <source>
        <dbReference type="SAM" id="MobiDB-lite"/>
    </source>
</evidence>
<feature type="compositionally biased region" description="Basic residues" evidence="1">
    <location>
        <begin position="7"/>
        <end position="18"/>
    </location>
</feature>
<accession>A0A5C5FSF7</accession>
<sequence>MAQDRRASRRARPPRRVRPGAAVSWPVRPSPAGRRSAFRFSPSSSLSTVWRLPCRLRHRPRRPSQCAHAIAFADSSLAPSAPCAAKRVRRRSCSPRCQPASSSTRPTPTGCVVMFRRLVVAVLAHLSPVAAQPDARPRRERLRASHSRGDGGSAAARARRSGGTRGGQARPRLSRGSPGRWARHGLVRRPPPSRAPDQARKGTRGLAVEEPDASASRRVRAQDAPAQGPPRRRVPQARTRLKEPLGTLGGLCRRDGLRPPHRRPRP</sequence>
<protein>
    <submittedName>
        <fullName evidence="2">Uncharacterized protein</fullName>
    </submittedName>
</protein>
<proteinExistence type="predicted"/>
<evidence type="ECO:0000313" key="3">
    <source>
        <dbReference type="Proteomes" id="UP000311382"/>
    </source>
</evidence>
<reference evidence="2 3" key="1">
    <citation type="submission" date="2019-03" db="EMBL/GenBank/DDBJ databases">
        <title>Rhodosporidium diobovatum UCD-FST 08-225 genome sequencing, assembly, and annotation.</title>
        <authorList>
            <person name="Fakankun I.U."/>
            <person name="Fristensky B."/>
            <person name="Levin D.B."/>
        </authorList>
    </citation>
    <scope>NUCLEOTIDE SEQUENCE [LARGE SCALE GENOMIC DNA]</scope>
    <source>
        <strain evidence="2 3">UCD-FST 08-225</strain>
    </source>
</reference>
<name>A0A5C5FSF7_9BASI</name>
<feature type="region of interest" description="Disordered" evidence="1">
    <location>
        <begin position="131"/>
        <end position="266"/>
    </location>
</feature>
<feature type="region of interest" description="Disordered" evidence="1">
    <location>
        <begin position="88"/>
        <end position="108"/>
    </location>
</feature>
<keyword evidence="3" id="KW-1185">Reference proteome</keyword>
<comment type="caution">
    <text evidence="2">The sequence shown here is derived from an EMBL/GenBank/DDBJ whole genome shotgun (WGS) entry which is preliminary data.</text>
</comment>
<organism evidence="2 3">
    <name type="scientific">Rhodotorula diobovata</name>
    <dbReference type="NCBI Taxonomy" id="5288"/>
    <lineage>
        <taxon>Eukaryota</taxon>
        <taxon>Fungi</taxon>
        <taxon>Dikarya</taxon>
        <taxon>Basidiomycota</taxon>
        <taxon>Pucciniomycotina</taxon>
        <taxon>Microbotryomycetes</taxon>
        <taxon>Sporidiobolales</taxon>
        <taxon>Sporidiobolaceae</taxon>
        <taxon>Rhodotorula</taxon>
    </lineage>
</organism>
<gene>
    <name evidence="2" type="ORF">DMC30DRAFT_17166</name>
</gene>